<dbReference type="Pfam" id="PF13545">
    <property type="entry name" value="HTH_Crp_2"/>
    <property type="match status" value="1"/>
</dbReference>
<dbReference type="InterPro" id="IPR036390">
    <property type="entry name" value="WH_DNA-bd_sf"/>
</dbReference>
<keyword evidence="6" id="KW-1185">Reference proteome</keyword>
<proteinExistence type="predicted"/>
<dbReference type="SUPFAM" id="SSF46785">
    <property type="entry name" value="Winged helix' DNA-binding domain"/>
    <property type="match status" value="1"/>
</dbReference>
<comment type="caution">
    <text evidence="5">The sequence shown here is derived from an EMBL/GenBank/DDBJ whole genome shotgun (WGS) entry which is preliminary data.</text>
</comment>
<keyword evidence="3" id="KW-0804">Transcription</keyword>
<dbReference type="SMART" id="SM00419">
    <property type="entry name" value="HTH_CRP"/>
    <property type="match status" value="1"/>
</dbReference>
<dbReference type="EMBL" id="WURB01000006">
    <property type="protein sequence ID" value="MXQ11903.1"/>
    <property type="molecule type" value="Genomic_DNA"/>
</dbReference>
<accession>A0A7X3MRH7</accession>
<reference evidence="5 6" key="1">
    <citation type="submission" date="2019-12" db="EMBL/GenBank/DDBJ databases">
        <authorList>
            <person name="Yuan C.-G."/>
        </authorList>
    </citation>
    <scope>NUCLEOTIDE SEQUENCE [LARGE SCALE GENOMIC DNA]</scope>
    <source>
        <strain evidence="5 6">KCTC 23863</strain>
    </source>
</reference>
<evidence type="ECO:0000256" key="1">
    <source>
        <dbReference type="ARBA" id="ARBA00023015"/>
    </source>
</evidence>
<organism evidence="5 6">
    <name type="scientific">Microvirga makkahensis</name>
    <dbReference type="NCBI Taxonomy" id="1128670"/>
    <lineage>
        <taxon>Bacteria</taxon>
        <taxon>Pseudomonadati</taxon>
        <taxon>Pseudomonadota</taxon>
        <taxon>Alphaproteobacteria</taxon>
        <taxon>Hyphomicrobiales</taxon>
        <taxon>Methylobacteriaceae</taxon>
        <taxon>Microvirga</taxon>
    </lineage>
</organism>
<dbReference type="PROSITE" id="PS51257">
    <property type="entry name" value="PROKAR_LIPOPROTEIN"/>
    <property type="match status" value="1"/>
</dbReference>
<evidence type="ECO:0000259" key="4">
    <source>
        <dbReference type="PROSITE" id="PS51063"/>
    </source>
</evidence>
<dbReference type="InterPro" id="IPR012318">
    <property type="entry name" value="HTH_CRP"/>
</dbReference>
<evidence type="ECO:0000313" key="6">
    <source>
        <dbReference type="Proteomes" id="UP000436483"/>
    </source>
</evidence>
<dbReference type="InterPro" id="IPR014710">
    <property type="entry name" value="RmlC-like_jellyroll"/>
</dbReference>
<dbReference type="GO" id="GO:0006355">
    <property type="term" value="P:regulation of DNA-templated transcription"/>
    <property type="evidence" value="ECO:0007669"/>
    <property type="project" value="InterPro"/>
</dbReference>
<gene>
    <name evidence="5" type="ORF">GR328_10605</name>
</gene>
<reference evidence="5 6" key="2">
    <citation type="submission" date="2020-01" db="EMBL/GenBank/DDBJ databases">
        <title>Microvirga sp. nov., an arsenate reduction bacterium isolated from Tibet hotspring sediments.</title>
        <authorList>
            <person name="Xian W.-D."/>
            <person name="Li W.-J."/>
        </authorList>
    </citation>
    <scope>NUCLEOTIDE SEQUENCE [LARGE SCALE GENOMIC DNA]</scope>
    <source>
        <strain evidence="5 6">KCTC 23863</strain>
    </source>
</reference>
<evidence type="ECO:0000256" key="2">
    <source>
        <dbReference type="ARBA" id="ARBA00023125"/>
    </source>
</evidence>
<evidence type="ECO:0000256" key="3">
    <source>
        <dbReference type="ARBA" id="ARBA00023163"/>
    </source>
</evidence>
<keyword evidence="2" id="KW-0238">DNA-binding</keyword>
<dbReference type="Proteomes" id="UP000436483">
    <property type="component" value="Unassembled WGS sequence"/>
</dbReference>
<feature type="domain" description="HTH crp-type" evidence="4">
    <location>
        <begin position="113"/>
        <end position="187"/>
    </location>
</feature>
<dbReference type="PROSITE" id="PS51063">
    <property type="entry name" value="HTH_CRP_2"/>
    <property type="match status" value="1"/>
</dbReference>
<keyword evidence="1" id="KW-0805">Transcription regulation</keyword>
<dbReference type="InterPro" id="IPR018490">
    <property type="entry name" value="cNMP-bd_dom_sf"/>
</dbReference>
<dbReference type="RefSeq" id="WP_160884492.1">
    <property type="nucleotide sequence ID" value="NZ_WURB01000006.1"/>
</dbReference>
<dbReference type="InterPro" id="IPR036388">
    <property type="entry name" value="WH-like_DNA-bd_sf"/>
</dbReference>
<dbReference type="Gene3D" id="1.10.10.10">
    <property type="entry name" value="Winged helix-like DNA-binding domain superfamily/Winged helix DNA-binding domain"/>
    <property type="match status" value="1"/>
</dbReference>
<evidence type="ECO:0000313" key="5">
    <source>
        <dbReference type="EMBL" id="MXQ11903.1"/>
    </source>
</evidence>
<dbReference type="GO" id="GO:0003677">
    <property type="term" value="F:DNA binding"/>
    <property type="evidence" value="ECO:0007669"/>
    <property type="project" value="UniProtKB-KW"/>
</dbReference>
<dbReference type="SUPFAM" id="SSF51206">
    <property type="entry name" value="cAMP-binding domain-like"/>
    <property type="match status" value="1"/>
</dbReference>
<protein>
    <submittedName>
        <fullName evidence="5">Helix-turn-helix domain-containing protein</fullName>
    </submittedName>
</protein>
<dbReference type="Gene3D" id="2.60.120.10">
    <property type="entry name" value="Jelly Rolls"/>
    <property type="match status" value="1"/>
</dbReference>
<dbReference type="AlphaFoldDB" id="A0A7X3MRH7"/>
<dbReference type="OrthoDB" id="7584044at2"/>
<name>A0A7X3MRH7_9HYPH</name>
<sequence length="209" mass="23188">MSRAKRSCPKAAPLLTAASSCPDLRSATTIFSDGRRQITAIHVPGDFADLHSLLLRKMDGGVTALTSCRVASVAHKDLREVTRSFPFLTRALWLTTLIDGAVHRIWMTSLGRMDAREPLAHFLCELPDRLASIGMVKDDSFELPLTQADLSDAFGLSTVHVNRTLLELRSSGLISSSGKTLTIRDRQALQRIAQYNPDYLRIDQKLERD</sequence>